<feature type="domain" description="Putative regulatory protein FmdB zinc ribbon" evidence="2">
    <location>
        <begin position="1"/>
        <end position="41"/>
    </location>
</feature>
<keyword evidence="4" id="KW-1185">Reference proteome</keyword>
<dbReference type="Proteomes" id="UP000321685">
    <property type="component" value="Unassembled WGS sequence"/>
</dbReference>
<protein>
    <recommendedName>
        <fullName evidence="2">Putative regulatory protein FmdB zinc ribbon domain-containing protein</fullName>
    </recommendedName>
</protein>
<dbReference type="AlphaFoldDB" id="A0A511DST6"/>
<feature type="compositionally biased region" description="Basic and acidic residues" evidence="1">
    <location>
        <begin position="57"/>
        <end position="67"/>
    </location>
</feature>
<reference evidence="3 4" key="1">
    <citation type="submission" date="2019-07" db="EMBL/GenBank/DDBJ databases">
        <title>Whole genome shotgun sequence of Pseudonocardia sulfidoxydans NBRC 16205.</title>
        <authorList>
            <person name="Hosoyama A."/>
            <person name="Uohara A."/>
            <person name="Ohji S."/>
            <person name="Ichikawa N."/>
        </authorList>
    </citation>
    <scope>NUCLEOTIDE SEQUENCE [LARGE SCALE GENOMIC DNA]</scope>
    <source>
        <strain evidence="3 4">NBRC 16205</strain>
    </source>
</reference>
<evidence type="ECO:0000256" key="1">
    <source>
        <dbReference type="SAM" id="MobiDB-lite"/>
    </source>
</evidence>
<gene>
    <name evidence="3" type="ORF">PSU4_50820</name>
</gene>
<dbReference type="InterPro" id="IPR013429">
    <property type="entry name" value="Regulatory_FmdB_Zinc_ribbon"/>
</dbReference>
<dbReference type="Pfam" id="PF09723">
    <property type="entry name" value="Zn_ribbon_8"/>
    <property type="match status" value="1"/>
</dbReference>
<dbReference type="OrthoDB" id="9792898at2"/>
<dbReference type="NCBIfam" id="TIGR02605">
    <property type="entry name" value="CxxC_CxxC_SSSS"/>
    <property type="match status" value="1"/>
</dbReference>
<accession>A0A511DST6</accession>
<comment type="caution">
    <text evidence="3">The sequence shown here is derived from an EMBL/GenBank/DDBJ whole genome shotgun (WGS) entry which is preliminary data.</text>
</comment>
<name>A0A511DST6_9PSEU</name>
<evidence type="ECO:0000313" key="4">
    <source>
        <dbReference type="Proteomes" id="UP000321685"/>
    </source>
</evidence>
<organism evidence="3 4">
    <name type="scientific">Pseudonocardia sulfidoxydans NBRC 16205</name>
    <dbReference type="NCBI Taxonomy" id="1223511"/>
    <lineage>
        <taxon>Bacteria</taxon>
        <taxon>Bacillati</taxon>
        <taxon>Actinomycetota</taxon>
        <taxon>Actinomycetes</taxon>
        <taxon>Pseudonocardiales</taxon>
        <taxon>Pseudonocardiaceae</taxon>
        <taxon>Pseudonocardia</taxon>
    </lineage>
</organism>
<sequence>MPTYTYRCPVCGPFDLVRRMADAAAAADCPGCGRDGRRVFGAPALRGLDDGLRRALDAGERSADRPDVVGAVPGRSRRATPVTRDPRHAKLPRP</sequence>
<feature type="region of interest" description="Disordered" evidence="1">
    <location>
        <begin position="57"/>
        <end position="94"/>
    </location>
</feature>
<dbReference type="EMBL" id="BJVJ01000076">
    <property type="protein sequence ID" value="GEL26128.1"/>
    <property type="molecule type" value="Genomic_DNA"/>
</dbReference>
<evidence type="ECO:0000259" key="2">
    <source>
        <dbReference type="SMART" id="SM00834"/>
    </source>
</evidence>
<evidence type="ECO:0000313" key="3">
    <source>
        <dbReference type="EMBL" id="GEL26128.1"/>
    </source>
</evidence>
<dbReference type="RefSeq" id="WP_147113555.1">
    <property type="nucleotide sequence ID" value="NZ_BJVJ01000076.1"/>
</dbReference>
<proteinExistence type="predicted"/>
<dbReference type="SMART" id="SM00834">
    <property type="entry name" value="CxxC_CXXC_SSSS"/>
    <property type="match status" value="1"/>
</dbReference>